<accession>A0A1I4C2U2</accession>
<evidence type="ECO:0000256" key="1">
    <source>
        <dbReference type="SAM" id="Phobius"/>
    </source>
</evidence>
<protein>
    <recommendedName>
        <fullName evidence="2">DUF1707 domain-containing protein</fullName>
    </recommendedName>
</protein>
<keyword evidence="1" id="KW-1133">Transmembrane helix</keyword>
<organism evidence="3 4">
    <name type="scientific">Geodermatophilus ruber</name>
    <dbReference type="NCBI Taxonomy" id="504800"/>
    <lineage>
        <taxon>Bacteria</taxon>
        <taxon>Bacillati</taxon>
        <taxon>Actinomycetota</taxon>
        <taxon>Actinomycetes</taxon>
        <taxon>Geodermatophilales</taxon>
        <taxon>Geodermatophilaceae</taxon>
        <taxon>Geodermatophilus</taxon>
    </lineage>
</organism>
<dbReference type="InterPro" id="IPR012551">
    <property type="entry name" value="DUF1707_SHOCT-like"/>
</dbReference>
<keyword evidence="4" id="KW-1185">Reference proteome</keyword>
<dbReference type="STRING" id="504800.SAMN04488085_103292"/>
<name>A0A1I4C2U2_9ACTN</name>
<dbReference type="AlphaFoldDB" id="A0A1I4C2U2"/>
<dbReference type="Pfam" id="PF08044">
    <property type="entry name" value="DUF1707"/>
    <property type="match status" value="1"/>
</dbReference>
<evidence type="ECO:0000313" key="3">
    <source>
        <dbReference type="EMBL" id="SFK74737.1"/>
    </source>
</evidence>
<gene>
    <name evidence="3" type="ORF">SAMN04488085_103292</name>
</gene>
<feature type="transmembrane region" description="Helical" evidence="1">
    <location>
        <begin position="109"/>
        <end position="129"/>
    </location>
</feature>
<dbReference type="Proteomes" id="UP000199152">
    <property type="component" value="Unassembled WGS sequence"/>
</dbReference>
<sequence length="177" mass="18601">MPPLIDTDTATTFTPRMRASDADRLVTVERLQDAVARGLLGPDEGSERMAEAFAAVHLTDLDPLIEDLPPAPAERTAPGWRSLGTLVVEQVRASLTTATGGLRAARVGVVLLVAALFLVLVGALTGAALSDGGAGGGGGGGWHEDWHDHRGDHWDHDGGDHWDHDGGDHWDHDGGDD</sequence>
<reference evidence="3 4" key="1">
    <citation type="submission" date="2016-10" db="EMBL/GenBank/DDBJ databases">
        <authorList>
            <person name="de Groot N.N."/>
        </authorList>
    </citation>
    <scope>NUCLEOTIDE SEQUENCE [LARGE SCALE GENOMIC DNA]</scope>
    <source>
        <strain evidence="3 4">DSM 45317</strain>
    </source>
</reference>
<keyword evidence="1" id="KW-0812">Transmembrane</keyword>
<evidence type="ECO:0000313" key="4">
    <source>
        <dbReference type="Proteomes" id="UP000199152"/>
    </source>
</evidence>
<dbReference type="RefSeq" id="WP_091322494.1">
    <property type="nucleotide sequence ID" value="NZ_FOSW01000003.1"/>
</dbReference>
<dbReference type="OrthoDB" id="3625082at2"/>
<dbReference type="InParanoid" id="A0A1I4C2U2"/>
<proteinExistence type="predicted"/>
<keyword evidence="1" id="KW-0472">Membrane</keyword>
<feature type="domain" description="DUF1707" evidence="2">
    <location>
        <begin position="17"/>
        <end position="69"/>
    </location>
</feature>
<evidence type="ECO:0000259" key="2">
    <source>
        <dbReference type="Pfam" id="PF08044"/>
    </source>
</evidence>
<dbReference type="EMBL" id="FOSW01000003">
    <property type="protein sequence ID" value="SFK74737.1"/>
    <property type="molecule type" value="Genomic_DNA"/>
</dbReference>